<feature type="transmembrane region" description="Helical" evidence="9">
    <location>
        <begin position="171"/>
        <end position="195"/>
    </location>
</feature>
<keyword evidence="5" id="KW-0406">Ion transport</keyword>
<evidence type="ECO:0000256" key="1">
    <source>
        <dbReference type="ARBA" id="ARBA00004141"/>
    </source>
</evidence>
<evidence type="ECO:0000313" key="10">
    <source>
        <dbReference type="EMBL" id="VDL61702.1"/>
    </source>
</evidence>
<dbReference type="WBParaSite" id="HDID_0000938601-mRNA-1">
    <property type="protein sequence ID" value="HDID_0000938601-mRNA-1"/>
    <property type="gene ID" value="HDID_0000938601"/>
</dbReference>
<evidence type="ECO:0000256" key="7">
    <source>
        <dbReference type="ARBA" id="ARBA00023180"/>
    </source>
</evidence>
<dbReference type="EMBL" id="UYSG01011278">
    <property type="protein sequence ID" value="VDL61702.1"/>
    <property type="molecule type" value="Genomic_DNA"/>
</dbReference>
<evidence type="ECO:0000256" key="9">
    <source>
        <dbReference type="SAM" id="Phobius"/>
    </source>
</evidence>
<proteinExistence type="predicted"/>
<dbReference type="OrthoDB" id="6241708at2759"/>
<gene>
    <name evidence="10" type="ORF">HDID_LOCUS9384</name>
</gene>
<accession>A0A0R3SV18</accession>
<evidence type="ECO:0000256" key="4">
    <source>
        <dbReference type="ARBA" id="ARBA00022989"/>
    </source>
</evidence>
<evidence type="ECO:0000256" key="8">
    <source>
        <dbReference type="ARBA" id="ARBA00023303"/>
    </source>
</evidence>
<evidence type="ECO:0000313" key="11">
    <source>
        <dbReference type="Proteomes" id="UP000274504"/>
    </source>
</evidence>
<feature type="transmembrane region" description="Helical" evidence="9">
    <location>
        <begin position="20"/>
        <end position="44"/>
    </location>
</feature>
<dbReference type="Proteomes" id="UP000274504">
    <property type="component" value="Unassembled WGS sequence"/>
</dbReference>
<dbReference type="GO" id="GO:0015459">
    <property type="term" value="F:potassium channel regulator activity"/>
    <property type="evidence" value="ECO:0007669"/>
    <property type="project" value="TreeGrafter"/>
</dbReference>
<dbReference type="PANTHER" id="PTHR10258:SF8">
    <property type="entry name" value="CALCIUM-ACTIVATED POTASSIUM CHANNEL BK ALPHA SUBUNIT DOMAIN-CONTAINING PROTEIN"/>
    <property type="match status" value="1"/>
</dbReference>
<dbReference type="PANTHER" id="PTHR10258">
    <property type="entry name" value="CALCIUM-ACTIVATED POTASSIUM CHANNEL SUBUNIT BETA"/>
    <property type="match status" value="1"/>
</dbReference>
<dbReference type="AlphaFoldDB" id="A0A0R3SV18"/>
<keyword evidence="4 9" id="KW-1133">Transmembrane helix</keyword>
<reference evidence="12" key="1">
    <citation type="submission" date="2017-02" db="UniProtKB">
        <authorList>
            <consortium name="WormBaseParasite"/>
        </authorList>
    </citation>
    <scope>IDENTIFICATION</scope>
</reference>
<keyword evidence="8" id="KW-0407">Ion channel</keyword>
<comment type="subcellular location">
    <subcellularLocation>
        <location evidence="1">Membrane</location>
        <topology evidence="1">Multi-pass membrane protein</topology>
    </subcellularLocation>
</comment>
<keyword evidence="6 9" id="KW-0472">Membrane</keyword>
<sequence length="222" mass="26320">MTLPVQRLARAHGNSTFKRAAYIFCATLFTCALFTGIIILYLVVLPYLHEHGFEENMCEVAEIEHERPIIKCENRCSRERSWFPCLRVRVTFQRHNTNYSATLFDTIETHEHYRRYRCVTHFCQKQYEENEFAVQVFRWRLMQRPSFRCFVSSELHGHEALMHKFHRASTVTYGIALPIFVCLIALLSLLLLWYFDRCQVWHLQDEQGSFGRMVAQSTVIEG</sequence>
<dbReference type="GO" id="GO:0008076">
    <property type="term" value="C:voltage-gated potassium channel complex"/>
    <property type="evidence" value="ECO:0007669"/>
    <property type="project" value="TreeGrafter"/>
</dbReference>
<evidence type="ECO:0000256" key="6">
    <source>
        <dbReference type="ARBA" id="ARBA00023136"/>
    </source>
</evidence>
<dbReference type="GO" id="GO:0005513">
    <property type="term" value="P:detection of calcium ion"/>
    <property type="evidence" value="ECO:0007669"/>
    <property type="project" value="TreeGrafter"/>
</dbReference>
<evidence type="ECO:0000256" key="2">
    <source>
        <dbReference type="ARBA" id="ARBA00022448"/>
    </source>
</evidence>
<name>A0A0R3SV18_HYMDI</name>
<dbReference type="InterPro" id="IPR003930">
    <property type="entry name" value="K_chnl_Ca-activ_BK_bsu"/>
</dbReference>
<keyword evidence="2" id="KW-0813">Transport</keyword>
<keyword evidence="3 9" id="KW-0812">Transmembrane</keyword>
<evidence type="ECO:0000256" key="5">
    <source>
        <dbReference type="ARBA" id="ARBA00023065"/>
    </source>
</evidence>
<organism evidence="12">
    <name type="scientific">Hymenolepis diminuta</name>
    <name type="common">Rat tapeworm</name>
    <dbReference type="NCBI Taxonomy" id="6216"/>
    <lineage>
        <taxon>Eukaryota</taxon>
        <taxon>Metazoa</taxon>
        <taxon>Spiralia</taxon>
        <taxon>Lophotrochozoa</taxon>
        <taxon>Platyhelminthes</taxon>
        <taxon>Cestoda</taxon>
        <taxon>Eucestoda</taxon>
        <taxon>Cyclophyllidea</taxon>
        <taxon>Hymenolepididae</taxon>
        <taxon>Hymenolepis</taxon>
    </lineage>
</organism>
<evidence type="ECO:0000256" key="3">
    <source>
        <dbReference type="ARBA" id="ARBA00022692"/>
    </source>
</evidence>
<keyword evidence="7" id="KW-0325">Glycoprotein</keyword>
<dbReference type="GO" id="GO:0015269">
    <property type="term" value="F:calcium-activated potassium channel activity"/>
    <property type="evidence" value="ECO:0007669"/>
    <property type="project" value="InterPro"/>
</dbReference>
<reference evidence="10 11" key="2">
    <citation type="submission" date="2018-11" db="EMBL/GenBank/DDBJ databases">
        <authorList>
            <consortium name="Pathogen Informatics"/>
        </authorList>
    </citation>
    <scope>NUCLEOTIDE SEQUENCE [LARGE SCALE GENOMIC DNA]</scope>
</reference>
<evidence type="ECO:0000313" key="12">
    <source>
        <dbReference type="WBParaSite" id="HDID_0000938601-mRNA-1"/>
    </source>
</evidence>
<dbReference type="Pfam" id="PF03185">
    <property type="entry name" value="CaKB"/>
    <property type="match status" value="1"/>
</dbReference>
<protein>
    <submittedName>
        <fullName evidence="12">Calcium activated potassium channel subunit</fullName>
    </submittedName>
</protein>